<proteinExistence type="inferred from homology"/>
<gene>
    <name evidence="5" type="primary">LOC109464403</name>
</gene>
<dbReference type="InterPro" id="IPR012020">
    <property type="entry name" value="ABHD4"/>
</dbReference>
<dbReference type="GO" id="GO:0046464">
    <property type="term" value="P:acylglycerol catabolic process"/>
    <property type="evidence" value="ECO:0007669"/>
    <property type="project" value="TreeGrafter"/>
</dbReference>
<dbReference type="GO" id="GO:0008126">
    <property type="term" value="F:acetylesterase activity"/>
    <property type="evidence" value="ECO:0007669"/>
    <property type="project" value="TreeGrafter"/>
</dbReference>
<dbReference type="SUPFAM" id="SSF53474">
    <property type="entry name" value="alpha/beta-Hydrolases"/>
    <property type="match status" value="1"/>
</dbReference>
<dbReference type="Proteomes" id="UP000515135">
    <property type="component" value="Unplaced"/>
</dbReference>
<dbReference type="Gene3D" id="3.40.50.1820">
    <property type="entry name" value="alpha/beta hydrolase"/>
    <property type="match status" value="1"/>
</dbReference>
<keyword evidence="4" id="KW-1185">Reference proteome</keyword>
<name>A0A6P4YIR7_BRABE</name>
<dbReference type="InterPro" id="IPR000073">
    <property type="entry name" value="AB_hydrolase_1"/>
</dbReference>
<comment type="similarity">
    <text evidence="1">Belongs to the AB hydrolase superfamily. AB hydrolase 4 family.</text>
</comment>
<dbReference type="GO" id="GO:0097524">
    <property type="term" value="C:sperm plasma membrane"/>
    <property type="evidence" value="ECO:0007669"/>
    <property type="project" value="TreeGrafter"/>
</dbReference>
<dbReference type="InterPro" id="IPR050960">
    <property type="entry name" value="AB_hydrolase_4_sf"/>
</dbReference>
<evidence type="ECO:0000256" key="1">
    <source>
        <dbReference type="ARBA" id="ARBA00010884"/>
    </source>
</evidence>
<feature type="active site" description="Charge relay system" evidence="2">
    <location>
        <position position="355"/>
    </location>
</feature>
<dbReference type="InterPro" id="IPR029058">
    <property type="entry name" value="AB_hydrolase_fold"/>
</dbReference>
<dbReference type="GO" id="GO:0048240">
    <property type="term" value="P:sperm capacitation"/>
    <property type="evidence" value="ECO:0007669"/>
    <property type="project" value="TreeGrafter"/>
</dbReference>
<evidence type="ECO:0000313" key="5">
    <source>
        <dbReference type="RefSeq" id="XP_019616931.1"/>
    </source>
</evidence>
<feature type="active site" description="Charge relay system" evidence="2">
    <location>
        <position position="193"/>
    </location>
</feature>
<dbReference type="PANTHER" id="PTHR10794:SF45">
    <property type="entry name" value="MONOACYLGLYCEROL LIPASE ABHD2"/>
    <property type="match status" value="1"/>
</dbReference>
<dbReference type="PIRSF" id="PIRSF005211">
    <property type="entry name" value="Ab_hydro_YheT"/>
    <property type="match status" value="1"/>
</dbReference>
<sequence>MEVFFGAAVLVLCYVFLRLLNLSNGPAPPTLYYRPSDLNQFLLQSVPLLTLRYTPPILWGRNGHLQSIIHSLFGPSRSKESRTGECFSVQLEDGSTLTYTLYDTSKPHPAGDITIVVCPGFGSSNRSKYIQAFVSLVSDHGYKVAVLDHLGTTDNPLTARRIFTYGETGEFRAMVDDVMRENPATRLIVVGFSMGANIVCKYMAEGRPHNGNVICCVSAGQGYDAVRGSNVLMEWTGFRRAYNFAMAQGLKTILQRHSYVLFRGNSDFNLSAIQSATSLQEIDLAYTLQAGGFSSLHSYYRHCSCKFTMHKISVPTLLVNALDDPLIPEDMLDVPYNYAMSRDNAMFVLTRHGGHLGFYSGGFIIPDSETWLHRLLLQYLDAMSNLAIEQSKVNASTESLLDSSQVYENPSLCASSSVGTPID</sequence>
<dbReference type="RefSeq" id="XP_019616931.1">
    <property type="nucleotide sequence ID" value="XM_019761372.1"/>
</dbReference>
<dbReference type="GO" id="GO:0051792">
    <property type="term" value="P:medium-chain fatty acid biosynthetic process"/>
    <property type="evidence" value="ECO:0007669"/>
    <property type="project" value="TreeGrafter"/>
</dbReference>
<protein>
    <submittedName>
        <fullName evidence="5">Monoacylglycerol lipase ABHD2-like</fullName>
    </submittedName>
</protein>
<evidence type="ECO:0000259" key="3">
    <source>
        <dbReference type="Pfam" id="PF00561"/>
    </source>
</evidence>
<feature type="active site" description="Charge relay system" evidence="2">
    <location>
        <position position="324"/>
    </location>
</feature>
<organism evidence="4 5">
    <name type="scientific">Branchiostoma belcheri</name>
    <name type="common">Amphioxus</name>
    <dbReference type="NCBI Taxonomy" id="7741"/>
    <lineage>
        <taxon>Eukaryota</taxon>
        <taxon>Metazoa</taxon>
        <taxon>Chordata</taxon>
        <taxon>Cephalochordata</taxon>
        <taxon>Leptocardii</taxon>
        <taxon>Amphioxiformes</taxon>
        <taxon>Branchiostomatidae</taxon>
        <taxon>Branchiostoma</taxon>
    </lineage>
</organism>
<dbReference type="GO" id="GO:0043401">
    <property type="term" value="P:steroid hormone receptor signaling pathway"/>
    <property type="evidence" value="ECO:0007669"/>
    <property type="project" value="TreeGrafter"/>
</dbReference>
<dbReference type="GO" id="GO:0047372">
    <property type="term" value="F:monoacylglycerol lipase activity"/>
    <property type="evidence" value="ECO:0007669"/>
    <property type="project" value="TreeGrafter"/>
</dbReference>
<dbReference type="Pfam" id="PF00561">
    <property type="entry name" value="Abhydrolase_1"/>
    <property type="match status" value="1"/>
</dbReference>
<accession>A0A6P4YIR7</accession>
<dbReference type="OrthoDB" id="5954035at2759"/>
<feature type="domain" description="AB hydrolase-1" evidence="3">
    <location>
        <begin position="114"/>
        <end position="360"/>
    </location>
</feature>
<dbReference type="GO" id="GO:0051793">
    <property type="term" value="P:medium-chain fatty acid catabolic process"/>
    <property type="evidence" value="ECO:0007669"/>
    <property type="project" value="TreeGrafter"/>
</dbReference>
<evidence type="ECO:0000313" key="4">
    <source>
        <dbReference type="Proteomes" id="UP000515135"/>
    </source>
</evidence>
<dbReference type="KEGG" id="bbel:109464403"/>
<dbReference type="AlphaFoldDB" id="A0A6P4YIR7"/>
<evidence type="ECO:0000256" key="2">
    <source>
        <dbReference type="PIRSR" id="PIRSR005211-1"/>
    </source>
</evidence>
<dbReference type="GO" id="GO:0036126">
    <property type="term" value="C:sperm flagellum"/>
    <property type="evidence" value="ECO:0007669"/>
    <property type="project" value="TreeGrafter"/>
</dbReference>
<dbReference type="GeneID" id="109464403"/>
<reference evidence="5" key="1">
    <citation type="submission" date="2025-08" db="UniProtKB">
        <authorList>
            <consortium name="RefSeq"/>
        </authorList>
    </citation>
    <scope>IDENTIFICATION</scope>
    <source>
        <tissue evidence="5">Gonad</tissue>
    </source>
</reference>
<dbReference type="PANTHER" id="PTHR10794">
    <property type="entry name" value="ABHYDROLASE DOMAIN-CONTAINING PROTEIN"/>
    <property type="match status" value="1"/>
</dbReference>